<dbReference type="Gene3D" id="1.20.1250.20">
    <property type="entry name" value="MFS general substrate transporter like domains"/>
    <property type="match status" value="2"/>
</dbReference>
<feature type="transmembrane region" description="Helical" evidence="4">
    <location>
        <begin position="280"/>
        <end position="304"/>
    </location>
</feature>
<feature type="transmembrane region" description="Helical" evidence="4">
    <location>
        <begin position="172"/>
        <end position="190"/>
    </location>
</feature>
<keyword evidence="1 4" id="KW-0812">Transmembrane</keyword>
<feature type="domain" description="Major facilitator superfamily (MFS) profile" evidence="5">
    <location>
        <begin position="20"/>
        <end position="423"/>
    </location>
</feature>
<evidence type="ECO:0000256" key="2">
    <source>
        <dbReference type="ARBA" id="ARBA00022989"/>
    </source>
</evidence>
<dbReference type="EMBL" id="LSZQ01000031">
    <property type="protein sequence ID" value="KXU36488.1"/>
    <property type="molecule type" value="Genomic_DNA"/>
</dbReference>
<dbReference type="PANTHER" id="PTHR43129:SF1">
    <property type="entry name" value="FOSMIDOMYCIN RESISTANCE PROTEIN"/>
    <property type="match status" value="1"/>
</dbReference>
<evidence type="ECO:0000259" key="5">
    <source>
        <dbReference type="PROSITE" id="PS50850"/>
    </source>
</evidence>
<keyword evidence="2 4" id="KW-1133">Transmembrane helix</keyword>
<dbReference type="OrthoDB" id="9770492at2"/>
<sequence length="426" mass="45301">MKSVPISSEHGRARQAVMSVLVALSVAHLLNDTIQTLPVAMYPVLKESFALNYGQIGLITFVFQLAGSLLQPVIGFYTDRRPMPYSLPLGMGITLLGLVLLSQAWSYPVIIFAVALLGTGSAIFHPESSRVARMASGGRHGFAQSFFQVGGNLGSSFGPLAAMVVVARGQGALLWFGLIAVLAIAVLSWVGRWYSEYLGRAKNVSAKPLRAEQVRARAANPVSAAAVPATGSGAATMRPGRVWWVVVILLLLSFSKYFYMASLSNYYTFYLIERLGVSVYTAQLCLFAFLFAVAAGTIVGGLVGDRVGRKRVIWASILGSAPFALALPQVGTLWAMVVLTIFIGVILASAFSAILVYAQELIPGRVGLVSGLFFGFSFGAGGLSSALLGRLADATSLNFVFHLCAWLPLIGLLAGFLPKDPAQART</sequence>
<dbReference type="RefSeq" id="WP_068629635.1">
    <property type="nucleotide sequence ID" value="NZ_LSZQ01000031.1"/>
</dbReference>
<gene>
    <name evidence="6" type="ORF">AXK11_04410</name>
</gene>
<evidence type="ECO:0000256" key="1">
    <source>
        <dbReference type="ARBA" id="ARBA00022692"/>
    </source>
</evidence>
<organism evidence="6 7">
    <name type="scientific">Cephaloticoccus primus</name>
    <dbReference type="NCBI Taxonomy" id="1548207"/>
    <lineage>
        <taxon>Bacteria</taxon>
        <taxon>Pseudomonadati</taxon>
        <taxon>Verrucomicrobiota</taxon>
        <taxon>Opitutia</taxon>
        <taxon>Opitutales</taxon>
        <taxon>Opitutaceae</taxon>
        <taxon>Cephaloticoccus</taxon>
    </lineage>
</organism>
<reference evidence="7" key="1">
    <citation type="submission" date="2016-02" db="EMBL/GenBank/DDBJ databases">
        <authorList>
            <person name="Sanders J.G."/>
            <person name="Lin J.Y."/>
            <person name="Wertz J.T."/>
            <person name="Russell J.A."/>
            <person name="Moreau C.S."/>
            <person name="Powell S."/>
        </authorList>
    </citation>
    <scope>NUCLEOTIDE SEQUENCE [LARGE SCALE GENOMIC DNA]</scope>
    <source>
        <strain evidence="7">CAG34</strain>
    </source>
</reference>
<evidence type="ECO:0000313" key="6">
    <source>
        <dbReference type="EMBL" id="KXU36488.1"/>
    </source>
</evidence>
<protein>
    <submittedName>
        <fullName evidence="6">Fosmidomycin resistance protein</fullName>
    </submittedName>
</protein>
<keyword evidence="3 4" id="KW-0472">Membrane</keyword>
<feature type="transmembrane region" description="Helical" evidence="4">
    <location>
        <begin position="333"/>
        <end position="356"/>
    </location>
</feature>
<evidence type="ECO:0000256" key="3">
    <source>
        <dbReference type="ARBA" id="ARBA00023136"/>
    </source>
</evidence>
<dbReference type="GO" id="GO:0005886">
    <property type="term" value="C:plasma membrane"/>
    <property type="evidence" value="ECO:0007669"/>
    <property type="project" value="TreeGrafter"/>
</dbReference>
<feature type="transmembrane region" description="Helical" evidence="4">
    <location>
        <begin position="242"/>
        <end position="260"/>
    </location>
</feature>
<feature type="transmembrane region" description="Helical" evidence="4">
    <location>
        <begin position="368"/>
        <end position="387"/>
    </location>
</feature>
<dbReference type="GO" id="GO:0022857">
    <property type="term" value="F:transmembrane transporter activity"/>
    <property type="evidence" value="ECO:0007669"/>
    <property type="project" value="InterPro"/>
</dbReference>
<dbReference type="PANTHER" id="PTHR43129">
    <property type="entry name" value="FOSMIDOMYCIN RESISTANCE PROTEIN"/>
    <property type="match status" value="1"/>
</dbReference>
<feature type="transmembrane region" description="Helical" evidence="4">
    <location>
        <begin position="107"/>
        <end position="125"/>
    </location>
</feature>
<proteinExistence type="predicted"/>
<evidence type="ECO:0000256" key="4">
    <source>
        <dbReference type="SAM" id="Phobius"/>
    </source>
</evidence>
<dbReference type="InterPro" id="IPR020846">
    <property type="entry name" value="MFS_dom"/>
</dbReference>
<dbReference type="SUPFAM" id="SSF103473">
    <property type="entry name" value="MFS general substrate transporter"/>
    <property type="match status" value="1"/>
</dbReference>
<feature type="transmembrane region" description="Helical" evidence="4">
    <location>
        <begin position="82"/>
        <end position="101"/>
    </location>
</feature>
<dbReference type="InterPro" id="IPR011701">
    <property type="entry name" value="MFS"/>
</dbReference>
<dbReference type="PROSITE" id="PS50850">
    <property type="entry name" value="MFS"/>
    <property type="match status" value="1"/>
</dbReference>
<dbReference type="InterPro" id="IPR036259">
    <property type="entry name" value="MFS_trans_sf"/>
</dbReference>
<dbReference type="Pfam" id="PF07690">
    <property type="entry name" value="MFS_1"/>
    <property type="match status" value="1"/>
</dbReference>
<feature type="transmembrane region" description="Helical" evidence="4">
    <location>
        <begin position="311"/>
        <end position="327"/>
    </location>
</feature>
<name>A0A139SPI1_9BACT</name>
<dbReference type="Proteomes" id="UP000070058">
    <property type="component" value="Unassembled WGS sequence"/>
</dbReference>
<keyword evidence="7" id="KW-1185">Reference proteome</keyword>
<comment type="caution">
    <text evidence="6">The sequence shown here is derived from an EMBL/GenBank/DDBJ whole genome shotgun (WGS) entry which is preliminary data.</text>
</comment>
<dbReference type="CDD" id="cd17478">
    <property type="entry name" value="MFS_FsR"/>
    <property type="match status" value="1"/>
</dbReference>
<feature type="transmembrane region" description="Helical" evidence="4">
    <location>
        <begin position="399"/>
        <end position="417"/>
    </location>
</feature>
<feature type="transmembrane region" description="Helical" evidence="4">
    <location>
        <begin position="50"/>
        <end position="70"/>
    </location>
</feature>
<dbReference type="STRING" id="1548207.AXK11_04410"/>
<evidence type="ECO:0000313" key="7">
    <source>
        <dbReference type="Proteomes" id="UP000070058"/>
    </source>
</evidence>
<accession>A0A139SPI1</accession>
<dbReference type="AlphaFoldDB" id="A0A139SPI1"/>
<feature type="transmembrane region" description="Helical" evidence="4">
    <location>
        <begin position="146"/>
        <end position="166"/>
    </location>
</feature>